<dbReference type="AlphaFoldDB" id="A0A4Z0RDV7"/>
<dbReference type="PROSITE" id="PS51379">
    <property type="entry name" value="4FE4S_FER_2"/>
    <property type="match status" value="2"/>
</dbReference>
<dbReference type="InterPro" id="IPR017900">
    <property type="entry name" value="4Fe4S_Fe_S_CS"/>
</dbReference>
<accession>A0A4Z0RDV7</accession>
<comment type="caution">
    <text evidence="5">The sequence shown here is derived from an EMBL/GenBank/DDBJ whole genome shotgun (WGS) entry which is preliminary data.</text>
</comment>
<feature type="domain" description="4Fe-4S ferredoxin-type" evidence="4">
    <location>
        <begin position="295"/>
        <end position="324"/>
    </location>
</feature>
<evidence type="ECO:0000256" key="3">
    <source>
        <dbReference type="ARBA" id="ARBA00023014"/>
    </source>
</evidence>
<proteinExistence type="predicted"/>
<organism evidence="5 6">
    <name type="scientific">Desulfosporosinus fructosivorans</name>
    <dbReference type="NCBI Taxonomy" id="2018669"/>
    <lineage>
        <taxon>Bacteria</taxon>
        <taxon>Bacillati</taxon>
        <taxon>Bacillota</taxon>
        <taxon>Clostridia</taxon>
        <taxon>Eubacteriales</taxon>
        <taxon>Desulfitobacteriaceae</taxon>
        <taxon>Desulfosporosinus</taxon>
    </lineage>
</organism>
<evidence type="ECO:0000313" key="5">
    <source>
        <dbReference type="EMBL" id="TGE40213.1"/>
    </source>
</evidence>
<dbReference type="GO" id="GO:0046872">
    <property type="term" value="F:metal ion binding"/>
    <property type="evidence" value="ECO:0007669"/>
    <property type="project" value="UniProtKB-KW"/>
</dbReference>
<evidence type="ECO:0000256" key="1">
    <source>
        <dbReference type="ARBA" id="ARBA00022723"/>
    </source>
</evidence>
<keyword evidence="6" id="KW-1185">Reference proteome</keyword>
<feature type="domain" description="4Fe-4S ferredoxin-type" evidence="4">
    <location>
        <begin position="256"/>
        <end position="285"/>
    </location>
</feature>
<gene>
    <name evidence="5" type="ORF">E4K67_01950</name>
</gene>
<dbReference type="InterPro" id="IPR017896">
    <property type="entry name" value="4Fe4S_Fe-S-bd"/>
</dbReference>
<dbReference type="Pfam" id="PF12838">
    <property type="entry name" value="Fer4_7"/>
    <property type="match status" value="1"/>
</dbReference>
<dbReference type="Gene3D" id="3.30.70.3270">
    <property type="match status" value="1"/>
</dbReference>
<dbReference type="EMBL" id="SPQQ01000001">
    <property type="protein sequence ID" value="TGE40213.1"/>
    <property type="molecule type" value="Genomic_DNA"/>
</dbReference>
<dbReference type="Proteomes" id="UP000298460">
    <property type="component" value="Unassembled WGS sequence"/>
</dbReference>
<protein>
    <submittedName>
        <fullName evidence="5">4Fe-4S dicluster domain-containing protein</fullName>
    </submittedName>
</protein>
<dbReference type="SUPFAM" id="SSF54862">
    <property type="entry name" value="4Fe-4S ferredoxins"/>
    <property type="match status" value="1"/>
</dbReference>
<dbReference type="PROSITE" id="PS00198">
    <property type="entry name" value="4FE4S_FER_1"/>
    <property type="match status" value="1"/>
</dbReference>
<evidence type="ECO:0000313" key="6">
    <source>
        <dbReference type="Proteomes" id="UP000298460"/>
    </source>
</evidence>
<keyword evidence="3" id="KW-0411">Iron-sulfur</keyword>
<keyword evidence="1" id="KW-0479">Metal-binding</keyword>
<reference evidence="5 6" key="1">
    <citation type="submission" date="2019-03" db="EMBL/GenBank/DDBJ databases">
        <title>Draft Genome Sequence of Desulfosporosinus fructosivorans Strain 63.6F, Isolated from Marine Sediment in the Baltic Sea.</title>
        <authorList>
            <person name="Hausmann B."/>
            <person name="Vandieken V."/>
            <person name="Pjevac P."/>
            <person name="Schreck K."/>
            <person name="Herbold C.W."/>
            <person name="Loy A."/>
        </authorList>
    </citation>
    <scope>NUCLEOTIDE SEQUENCE [LARGE SCALE GENOMIC DNA]</scope>
    <source>
        <strain evidence="5 6">63.6F</strain>
    </source>
</reference>
<sequence>MSRGERFAALFGVPKFVVPHLACFVSEPEMELVLLMDGQKCSVPDLALKMKCTQLETRDLLESCYLKSIVNKEECGGELVYFASSFYDRLDYLCKFDDNYHVDQELSAALNEWCYEVYAGRMEPYLDRLQKKEEVDRAPEMFELIDNLEELLDSVSEIRLVPCNCRKLAGHCSKPTETCLSFDRSITDRTFGQVLTKEEAKEIVEAAHRNGLMHSVNSDWRTKGLAYMCNCCSCCCYPTRFALDRGTKGVFPVIKYEAQRDAVKCTHCGACTKRCHFSAFYVGEAEFVVKGKIRRMVEFDPEKCWGCGICVETCPHEAISMGALRINLKDG</sequence>
<dbReference type="OrthoDB" id="5422255at2"/>
<keyword evidence="2" id="KW-0408">Iron</keyword>
<name>A0A4Z0RDV7_9FIRM</name>
<dbReference type="GO" id="GO:0051536">
    <property type="term" value="F:iron-sulfur cluster binding"/>
    <property type="evidence" value="ECO:0007669"/>
    <property type="project" value="UniProtKB-KW"/>
</dbReference>
<evidence type="ECO:0000256" key="2">
    <source>
        <dbReference type="ARBA" id="ARBA00023004"/>
    </source>
</evidence>
<evidence type="ECO:0000259" key="4">
    <source>
        <dbReference type="PROSITE" id="PS51379"/>
    </source>
</evidence>